<evidence type="ECO:0000256" key="1">
    <source>
        <dbReference type="SAM" id="SignalP"/>
    </source>
</evidence>
<gene>
    <name evidence="3" type="ORF">MNOR_LOCUS34888</name>
</gene>
<proteinExistence type="predicted"/>
<accession>A0AAV2SDB8</accession>
<dbReference type="GO" id="GO:0071897">
    <property type="term" value="P:DNA biosynthetic process"/>
    <property type="evidence" value="ECO:0007669"/>
    <property type="project" value="UniProtKB-ARBA"/>
</dbReference>
<feature type="domain" description="Reverse transcriptase" evidence="2">
    <location>
        <begin position="12"/>
        <end position="189"/>
    </location>
</feature>
<feature type="chain" id="PRO_5043898367" description="Reverse transcriptase domain-containing protein" evidence="1">
    <location>
        <begin position="21"/>
        <end position="189"/>
    </location>
</feature>
<dbReference type="AlphaFoldDB" id="A0AAV2SDB8"/>
<keyword evidence="4" id="KW-1185">Reference proteome</keyword>
<dbReference type="Pfam" id="PF00078">
    <property type="entry name" value="RVT_1"/>
    <property type="match status" value="1"/>
</dbReference>
<dbReference type="SUPFAM" id="SSF56672">
    <property type="entry name" value="DNA/RNA polymerases"/>
    <property type="match status" value="1"/>
</dbReference>
<dbReference type="PANTHER" id="PTHR19446">
    <property type="entry name" value="REVERSE TRANSCRIPTASES"/>
    <property type="match status" value="1"/>
</dbReference>
<reference evidence="3 4" key="1">
    <citation type="submission" date="2024-05" db="EMBL/GenBank/DDBJ databases">
        <authorList>
            <person name="Wallberg A."/>
        </authorList>
    </citation>
    <scope>NUCLEOTIDE SEQUENCE [LARGE SCALE GENOMIC DNA]</scope>
</reference>
<dbReference type="EMBL" id="CAXKWB010055564">
    <property type="protein sequence ID" value="CAL4177285.1"/>
    <property type="molecule type" value="Genomic_DNA"/>
</dbReference>
<sequence>IFYGHLSLLFSAMLSHGCSPDGMLLGTMVPLPKGRFNDSSNSNNFRALTISSLLGKILDNIILNIESDNLLTNDLQFSFKSGSSTTMCTTMIRETISYFVNKGSNIYGIVLDATKAFDRINYCKLFRILLERNINPLICRLLLNMYTNQKLRVKWANELSVVFSVTNGVKQGGVISPLLFCVYMDGLIK</sequence>
<keyword evidence="1" id="KW-0732">Signal</keyword>
<dbReference type="PROSITE" id="PS50878">
    <property type="entry name" value="RT_POL"/>
    <property type="match status" value="1"/>
</dbReference>
<evidence type="ECO:0000313" key="4">
    <source>
        <dbReference type="Proteomes" id="UP001497623"/>
    </source>
</evidence>
<dbReference type="InterPro" id="IPR000477">
    <property type="entry name" value="RT_dom"/>
</dbReference>
<feature type="signal peptide" evidence="1">
    <location>
        <begin position="1"/>
        <end position="20"/>
    </location>
</feature>
<organism evidence="3 4">
    <name type="scientific">Meganyctiphanes norvegica</name>
    <name type="common">Northern krill</name>
    <name type="synonym">Thysanopoda norvegica</name>
    <dbReference type="NCBI Taxonomy" id="48144"/>
    <lineage>
        <taxon>Eukaryota</taxon>
        <taxon>Metazoa</taxon>
        <taxon>Ecdysozoa</taxon>
        <taxon>Arthropoda</taxon>
        <taxon>Crustacea</taxon>
        <taxon>Multicrustacea</taxon>
        <taxon>Malacostraca</taxon>
        <taxon>Eumalacostraca</taxon>
        <taxon>Eucarida</taxon>
        <taxon>Euphausiacea</taxon>
        <taxon>Euphausiidae</taxon>
        <taxon>Meganyctiphanes</taxon>
    </lineage>
</organism>
<evidence type="ECO:0000313" key="3">
    <source>
        <dbReference type="EMBL" id="CAL4177285.1"/>
    </source>
</evidence>
<dbReference type="Proteomes" id="UP001497623">
    <property type="component" value="Unassembled WGS sequence"/>
</dbReference>
<comment type="caution">
    <text evidence="3">The sequence shown here is derived from an EMBL/GenBank/DDBJ whole genome shotgun (WGS) entry which is preliminary data.</text>
</comment>
<name>A0AAV2SDB8_MEGNR</name>
<evidence type="ECO:0000259" key="2">
    <source>
        <dbReference type="PROSITE" id="PS50878"/>
    </source>
</evidence>
<dbReference type="InterPro" id="IPR043502">
    <property type="entry name" value="DNA/RNA_pol_sf"/>
</dbReference>
<protein>
    <recommendedName>
        <fullName evidence="2">Reverse transcriptase domain-containing protein</fullName>
    </recommendedName>
</protein>
<feature type="non-terminal residue" evidence="3">
    <location>
        <position position="1"/>
    </location>
</feature>